<dbReference type="PANTHER" id="PTHR11240">
    <property type="entry name" value="RIBONUCLEASE T2"/>
    <property type="match status" value="1"/>
</dbReference>
<gene>
    <name evidence="4" type="ORF">ACFQ2F_06290</name>
</gene>
<reference evidence="5" key="1">
    <citation type="journal article" date="2019" name="Int. J. Syst. Evol. Microbiol.">
        <title>The Global Catalogue of Microorganisms (GCM) 10K type strain sequencing project: providing services to taxonomists for standard genome sequencing and annotation.</title>
        <authorList>
            <consortium name="The Broad Institute Genomics Platform"/>
            <consortium name="The Broad Institute Genome Sequencing Center for Infectious Disease"/>
            <person name="Wu L."/>
            <person name="Ma J."/>
        </authorList>
    </citation>
    <scope>NUCLEOTIDE SEQUENCE [LARGE SCALE GENOMIC DNA]</scope>
    <source>
        <strain evidence="5">CCUG 61697</strain>
    </source>
</reference>
<feature type="chain" id="PRO_5045064105" evidence="3">
    <location>
        <begin position="25"/>
        <end position="228"/>
    </location>
</feature>
<comment type="similarity">
    <text evidence="1 2">Belongs to the RNase T2 family.</text>
</comment>
<organism evidence="4 5">
    <name type="scientific">Methyloligella solikamskensis</name>
    <dbReference type="NCBI Taxonomy" id="1177756"/>
    <lineage>
        <taxon>Bacteria</taxon>
        <taxon>Pseudomonadati</taxon>
        <taxon>Pseudomonadota</taxon>
        <taxon>Alphaproteobacteria</taxon>
        <taxon>Hyphomicrobiales</taxon>
        <taxon>Hyphomicrobiaceae</taxon>
        <taxon>Methyloligella</taxon>
    </lineage>
</organism>
<keyword evidence="3" id="KW-0732">Signal</keyword>
<accession>A0ABW3JAC2</accession>
<dbReference type="EMBL" id="JBHTJO010000001">
    <property type="protein sequence ID" value="MFD0986703.1"/>
    <property type="molecule type" value="Genomic_DNA"/>
</dbReference>
<dbReference type="CDD" id="cd01062">
    <property type="entry name" value="RNase_T2_prok"/>
    <property type="match status" value="1"/>
</dbReference>
<dbReference type="Proteomes" id="UP001597102">
    <property type="component" value="Unassembled WGS sequence"/>
</dbReference>
<evidence type="ECO:0000256" key="3">
    <source>
        <dbReference type="SAM" id="SignalP"/>
    </source>
</evidence>
<dbReference type="PANTHER" id="PTHR11240:SF22">
    <property type="entry name" value="RIBONUCLEASE T2"/>
    <property type="match status" value="1"/>
</dbReference>
<dbReference type="Gene3D" id="3.90.730.10">
    <property type="entry name" value="Ribonuclease T2-like"/>
    <property type="match status" value="1"/>
</dbReference>
<evidence type="ECO:0000256" key="1">
    <source>
        <dbReference type="ARBA" id="ARBA00007469"/>
    </source>
</evidence>
<name>A0ABW3JAC2_9HYPH</name>
<dbReference type="InterPro" id="IPR001568">
    <property type="entry name" value="RNase_T2-like"/>
</dbReference>
<dbReference type="InterPro" id="IPR039378">
    <property type="entry name" value="RNase_T2_prok"/>
</dbReference>
<evidence type="ECO:0000313" key="4">
    <source>
        <dbReference type="EMBL" id="MFD0986703.1"/>
    </source>
</evidence>
<evidence type="ECO:0000256" key="2">
    <source>
        <dbReference type="RuleBase" id="RU004328"/>
    </source>
</evidence>
<proteinExistence type="inferred from homology"/>
<comment type="caution">
    <text evidence="4">The sequence shown here is derived from an EMBL/GenBank/DDBJ whole genome shotgun (WGS) entry which is preliminary data.</text>
</comment>
<dbReference type="InterPro" id="IPR036430">
    <property type="entry name" value="RNase_T2-like_sf"/>
</dbReference>
<sequence>MRKTISASLLAIALSAGFAVLSQAAQAERHHHRGTPGDFEYYALILSWAPTFCEHEGDRRGYQHCDGDLSNTFILHGLWPQHKKGWPSDCYEGERPWIPRSVLNEMEPIMPSQGLIIHEYRVHGTCSGLGPEAFFDAAKTLYEKVTIPKALKDPQADIMSSPRQIEAAFMKANDWLTAPMMSVVCRSGDFYEVQICFNKDLSPRECGANQDQHHLCPLSQIDVPADPG</sequence>
<dbReference type="Pfam" id="PF00445">
    <property type="entry name" value="Ribonuclease_T2"/>
    <property type="match status" value="1"/>
</dbReference>
<dbReference type="RefSeq" id="WP_379087323.1">
    <property type="nucleotide sequence ID" value="NZ_JBHTJO010000001.1"/>
</dbReference>
<keyword evidence="5" id="KW-1185">Reference proteome</keyword>
<dbReference type="InterPro" id="IPR018188">
    <property type="entry name" value="RNase_T2_His_AS_1"/>
</dbReference>
<evidence type="ECO:0000313" key="5">
    <source>
        <dbReference type="Proteomes" id="UP001597102"/>
    </source>
</evidence>
<dbReference type="SUPFAM" id="SSF55895">
    <property type="entry name" value="Ribonuclease Rh-like"/>
    <property type="match status" value="1"/>
</dbReference>
<protein>
    <submittedName>
        <fullName evidence="4">Ribonuclease T</fullName>
    </submittedName>
</protein>
<feature type="signal peptide" evidence="3">
    <location>
        <begin position="1"/>
        <end position="24"/>
    </location>
</feature>
<dbReference type="PROSITE" id="PS00530">
    <property type="entry name" value="RNASE_T2_1"/>
    <property type="match status" value="1"/>
</dbReference>